<evidence type="ECO:0000313" key="2">
    <source>
        <dbReference type="Proteomes" id="UP000192769"/>
    </source>
</evidence>
<evidence type="ECO:0008006" key="3">
    <source>
        <dbReference type="Google" id="ProtNLM"/>
    </source>
</evidence>
<dbReference type="Proteomes" id="UP000192769">
    <property type="component" value="Unassembled WGS sequence"/>
</dbReference>
<evidence type="ECO:0000313" key="1">
    <source>
        <dbReference type="EMBL" id="OQP35017.1"/>
    </source>
</evidence>
<name>A0A1V9DMD6_9GAMM</name>
<proteinExistence type="predicted"/>
<protein>
    <recommendedName>
        <fullName evidence="3">Lipoprotein</fullName>
    </recommendedName>
</protein>
<dbReference type="RefSeq" id="WP_081137253.1">
    <property type="nucleotide sequence ID" value="NZ_MWUE01000008.1"/>
</dbReference>
<accession>A0A1V9DMD6</accession>
<keyword evidence="2" id="KW-1185">Reference proteome</keyword>
<comment type="caution">
    <text evidence="1">The sequence shown here is derived from an EMBL/GenBank/DDBJ whole genome shotgun (WGS) entry which is preliminary data.</text>
</comment>
<sequence length="120" mass="12810">MKALSLAFVACLLSGCVDLGHVSAHPETTVGYFSGHRAGVEACLAREARHQRLRLQADDPLPGGVDRFNLLDAHDEAVAWIEVATASRRETSAQFYYAPDEPDAARAVAAMLARCGSISA</sequence>
<dbReference type="EMBL" id="MWUE01000008">
    <property type="protein sequence ID" value="OQP35017.1"/>
    <property type="molecule type" value="Genomic_DNA"/>
</dbReference>
<organism evidence="1 2">
    <name type="scientific">Pantoea latae</name>
    <dbReference type="NCBI Taxonomy" id="1964541"/>
    <lineage>
        <taxon>Bacteria</taxon>
        <taxon>Pseudomonadati</taxon>
        <taxon>Pseudomonadota</taxon>
        <taxon>Gammaproteobacteria</taxon>
        <taxon>Enterobacterales</taxon>
        <taxon>Erwiniaceae</taxon>
        <taxon>Pantoea</taxon>
    </lineage>
</organism>
<dbReference type="PROSITE" id="PS51257">
    <property type="entry name" value="PROKAR_LIPOPROTEIN"/>
    <property type="match status" value="1"/>
</dbReference>
<dbReference type="AlphaFoldDB" id="A0A1V9DMD6"/>
<dbReference type="OrthoDB" id="6520058at2"/>
<gene>
    <name evidence="1" type="ORF">B2J69_05735</name>
</gene>
<reference evidence="1 2" key="1">
    <citation type="submission" date="2017-02" db="EMBL/GenBank/DDBJ databases">
        <title>Whole genome shotgun sequence of Pantoea agglomerans strain AS1 isolated from a cycad, Zamia floridana in Central Florida, USA.</title>
        <authorList>
            <person name="Lata P."/>
            <person name="Govindarajan S."/>
            <person name="Qi F."/>
            <person name="Li J.-L."/>
            <person name="Maurya S.K."/>
            <person name="Sahoo M.K."/>
        </authorList>
    </citation>
    <scope>NUCLEOTIDE SEQUENCE [LARGE SCALE GENOMIC DNA]</scope>
    <source>
        <strain evidence="1 2">AS1</strain>
    </source>
</reference>